<reference evidence="1 2" key="1">
    <citation type="journal article" date="2018" name="BMC Genomics">
        <title>Comparative genome analyses reveal sequence features reflecting distinct modes of host-adaptation between dicot and monocot powdery mildew.</title>
        <authorList>
            <person name="Wu Y."/>
            <person name="Ma X."/>
            <person name="Pan Z."/>
            <person name="Kale S.D."/>
            <person name="Song Y."/>
            <person name="King H."/>
            <person name="Zhang Q."/>
            <person name="Presley C."/>
            <person name="Deng X."/>
            <person name="Wei C.I."/>
            <person name="Xiao S."/>
        </authorList>
    </citation>
    <scope>NUCLEOTIDE SEQUENCE [LARGE SCALE GENOMIC DNA]</scope>
    <source>
        <strain evidence="1">UMSG1</strain>
    </source>
</reference>
<comment type="caution">
    <text evidence="1">The sequence shown here is derived from an EMBL/GenBank/DDBJ whole genome shotgun (WGS) entry which is preliminary data.</text>
</comment>
<proteinExistence type="predicted"/>
<organism evidence="1 2">
    <name type="scientific">Golovinomyces cichoracearum</name>
    <dbReference type="NCBI Taxonomy" id="62708"/>
    <lineage>
        <taxon>Eukaryota</taxon>
        <taxon>Fungi</taxon>
        <taxon>Dikarya</taxon>
        <taxon>Ascomycota</taxon>
        <taxon>Pezizomycotina</taxon>
        <taxon>Leotiomycetes</taxon>
        <taxon>Erysiphales</taxon>
        <taxon>Erysiphaceae</taxon>
        <taxon>Golovinomyces</taxon>
    </lineage>
</organism>
<accession>A0A420IRB9</accession>
<evidence type="ECO:0000313" key="1">
    <source>
        <dbReference type="EMBL" id="RKF77118.1"/>
    </source>
</evidence>
<protein>
    <submittedName>
        <fullName evidence="1">Putative zinc finger cchc-type protein</fullName>
    </submittedName>
</protein>
<dbReference type="EMBL" id="MCBS01022222">
    <property type="protein sequence ID" value="RKF77118.1"/>
    <property type="molecule type" value="Genomic_DNA"/>
</dbReference>
<gene>
    <name evidence="1" type="ORF">GcM1_222060</name>
</gene>
<evidence type="ECO:0000313" key="2">
    <source>
        <dbReference type="Proteomes" id="UP000285326"/>
    </source>
</evidence>
<dbReference type="AlphaFoldDB" id="A0A420IRB9"/>
<sequence length="74" mass="8179">MRNHNIEVLVKSARQRDATLNVPHPNTIEMLRKDYPIQVSEVLLSTTIGGGKNADKNGSISKVIKGLMVWIPAI</sequence>
<name>A0A420IRB9_9PEZI</name>
<dbReference type="Proteomes" id="UP000285326">
    <property type="component" value="Unassembled WGS sequence"/>
</dbReference>